<feature type="compositionally biased region" description="Gly residues" evidence="1">
    <location>
        <begin position="56"/>
        <end position="65"/>
    </location>
</feature>
<accession>A0A409XDI4</accession>
<dbReference type="AlphaFoldDB" id="A0A409XDI4"/>
<proteinExistence type="predicted"/>
<reference evidence="2 3" key="1">
    <citation type="journal article" date="2018" name="Evol. Lett.">
        <title>Horizontal gene cluster transfer increased hallucinogenic mushroom diversity.</title>
        <authorList>
            <person name="Reynolds H.T."/>
            <person name="Vijayakumar V."/>
            <person name="Gluck-Thaler E."/>
            <person name="Korotkin H.B."/>
            <person name="Matheny P.B."/>
            <person name="Slot J.C."/>
        </authorList>
    </citation>
    <scope>NUCLEOTIDE SEQUENCE [LARGE SCALE GENOMIC DNA]</scope>
    <source>
        <strain evidence="2 3">2631</strain>
    </source>
</reference>
<organism evidence="2 3">
    <name type="scientific">Psilocybe cyanescens</name>
    <dbReference type="NCBI Taxonomy" id="93625"/>
    <lineage>
        <taxon>Eukaryota</taxon>
        <taxon>Fungi</taxon>
        <taxon>Dikarya</taxon>
        <taxon>Basidiomycota</taxon>
        <taxon>Agaricomycotina</taxon>
        <taxon>Agaricomycetes</taxon>
        <taxon>Agaricomycetidae</taxon>
        <taxon>Agaricales</taxon>
        <taxon>Agaricineae</taxon>
        <taxon>Strophariaceae</taxon>
        <taxon>Psilocybe</taxon>
    </lineage>
</organism>
<dbReference type="EMBL" id="NHYD01002003">
    <property type="protein sequence ID" value="PPQ88848.1"/>
    <property type="molecule type" value="Genomic_DNA"/>
</dbReference>
<feature type="region of interest" description="Disordered" evidence="1">
    <location>
        <begin position="88"/>
        <end position="134"/>
    </location>
</feature>
<gene>
    <name evidence="2" type="ORF">CVT25_010397</name>
</gene>
<comment type="caution">
    <text evidence="2">The sequence shown here is derived from an EMBL/GenBank/DDBJ whole genome shotgun (WGS) entry which is preliminary data.</text>
</comment>
<feature type="compositionally biased region" description="Gly residues" evidence="1">
    <location>
        <begin position="88"/>
        <end position="104"/>
    </location>
</feature>
<dbReference type="InParanoid" id="A0A409XDI4"/>
<dbReference type="Proteomes" id="UP000283269">
    <property type="component" value="Unassembled WGS sequence"/>
</dbReference>
<evidence type="ECO:0000313" key="3">
    <source>
        <dbReference type="Proteomes" id="UP000283269"/>
    </source>
</evidence>
<sequence>MTGIRHPCYRSRQQNDHPPQSRRAHRVRVHRAGRACRHPGGAAHQQQQQQMEMHGGVAGAGGGLHGQQHAGITGLGGVGGQPQGVIGGLGGMNGGLRGLNGGRGSTAPNNPNRKPSRTSPTPAPPTPRRKPKCRQVGDVRVGEAHADNILFIQLLSCKSSVVSDVSPACTRAPPPDIMQPRPLPPSQVWEQELVPRSLSRVPRRLDLHASSPPPRPTTTTTFSYFSVYRFAHRARLRQMVWVMQEQDVVQLCGTMFDAVYTDKRMGMKERKIGQEGLIQA</sequence>
<evidence type="ECO:0000256" key="1">
    <source>
        <dbReference type="SAM" id="MobiDB-lite"/>
    </source>
</evidence>
<keyword evidence="3" id="KW-1185">Reference proteome</keyword>
<protein>
    <submittedName>
        <fullName evidence="2">Uncharacterized protein</fullName>
    </submittedName>
</protein>
<feature type="compositionally biased region" description="Basic residues" evidence="1">
    <location>
        <begin position="20"/>
        <end position="37"/>
    </location>
</feature>
<evidence type="ECO:0000313" key="2">
    <source>
        <dbReference type="EMBL" id="PPQ88848.1"/>
    </source>
</evidence>
<feature type="region of interest" description="Disordered" evidence="1">
    <location>
        <begin position="1"/>
        <end position="65"/>
    </location>
</feature>
<name>A0A409XDI4_PSICY</name>